<name>W8B179_CERCA</name>
<evidence type="ECO:0000313" key="3">
    <source>
        <dbReference type="EMBL" id="JAB94845.1"/>
    </source>
</evidence>
<accession>W8B179</accession>
<evidence type="ECO:0000256" key="1">
    <source>
        <dbReference type="SAM" id="Phobius"/>
    </source>
</evidence>
<keyword evidence="1" id="KW-1133">Transmembrane helix</keyword>
<reference evidence="3" key="2">
    <citation type="journal article" date="2014" name="BMC Genomics">
        <title>A genomic perspective to assessing quality of mass-reared SIT flies used in Mediterranean fruit fly (Ceratitis capitata) eradication in California.</title>
        <authorList>
            <person name="Calla B."/>
            <person name="Hall B."/>
            <person name="Hou S."/>
            <person name="Geib S.M."/>
        </authorList>
    </citation>
    <scope>NUCLEOTIDE SEQUENCE</scope>
</reference>
<reference evidence="3" key="1">
    <citation type="submission" date="2013-07" db="EMBL/GenBank/DDBJ databases">
        <authorList>
            <person name="Geib S."/>
        </authorList>
    </citation>
    <scope>NUCLEOTIDE SEQUENCE</scope>
</reference>
<protein>
    <recommendedName>
        <fullName evidence="4">Protein grindelwald</fullName>
    </recommendedName>
</protein>
<keyword evidence="1" id="KW-0472">Membrane</keyword>
<sequence length="240" mass="26166">MTSHSSSSSLLALRFASFMLPTTFAIAKAASSSKSALAATAKDCFGKVCKPIEEYCSSFFDGCDQCERICDQETHNYNADVCASECAEYNKFDPLKAEIHSIHETQNTILILLIVLLALIIIRYIYKTGRWLKRKRFCTAMLKKLHKQHEAAGTGKDLVVGATIPNVMAINGDIERAPSQIYSVTGAEGSVMTMTTPVSNRYPAENSTTPTTVSGEYSYDNQALAVTPVSEKPNGSVHGF</sequence>
<feature type="signal peptide" evidence="2">
    <location>
        <begin position="1"/>
        <end position="25"/>
    </location>
</feature>
<feature type="chain" id="PRO_5007736986" description="Protein grindelwald" evidence="2">
    <location>
        <begin position="26"/>
        <end position="240"/>
    </location>
</feature>
<evidence type="ECO:0000256" key="2">
    <source>
        <dbReference type="SAM" id="SignalP"/>
    </source>
</evidence>
<proteinExistence type="evidence at transcript level"/>
<keyword evidence="1" id="KW-0812">Transmembrane</keyword>
<dbReference type="OrthoDB" id="6599193at2759"/>
<feature type="transmembrane region" description="Helical" evidence="1">
    <location>
        <begin position="109"/>
        <end position="126"/>
    </location>
</feature>
<dbReference type="EMBL" id="GAMC01011710">
    <property type="protein sequence ID" value="JAB94845.1"/>
    <property type="molecule type" value="mRNA"/>
</dbReference>
<organism evidence="3">
    <name type="scientific">Ceratitis capitata</name>
    <name type="common">Mediterranean fruit fly</name>
    <name type="synonym">Tephritis capitata</name>
    <dbReference type="NCBI Taxonomy" id="7213"/>
    <lineage>
        <taxon>Eukaryota</taxon>
        <taxon>Metazoa</taxon>
        <taxon>Ecdysozoa</taxon>
        <taxon>Arthropoda</taxon>
        <taxon>Hexapoda</taxon>
        <taxon>Insecta</taxon>
        <taxon>Pterygota</taxon>
        <taxon>Neoptera</taxon>
        <taxon>Endopterygota</taxon>
        <taxon>Diptera</taxon>
        <taxon>Brachycera</taxon>
        <taxon>Muscomorpha</taxon>
        <taxon>Tephritoidea</taxon>
        <taxon>Tephritidae</taxon>
        <taxon>Ceratitis</taxon>
        <taxon>Ceratitis</taxon>
    </lineage>
</organism>
<dbReference type="EMBL" id="GAMC01011708">
    <property type="protein sequence ID" value="JAB94847.1"/>
    <property type="molecule type" value="mRNA"/>
</dbReference>
<dbReference type="AlphaFoldDB" id="W8B179"/>
<keyword evidence="2" id="KW-0732">Signal</keyword>
<evidence type="ECO:0008006" key="4">
    <source>
        <dbReference type="Google" id="ProtNLM"/>
    </source>
</evidence>